<evidence type="ECO:0000256" key="6">
    <source>
        <dbReference type="ARBA" id="ARBA00035191"/>
    </source>
</evidence>
<keyword evidence="5" id="KW-0687">Ribonucleoprotein</keyword>
<keyword evidence="3 8" id="KW-0689">Ribosomal protein</keyword>
<comment type="similarity">
    <text evidence="2">Belongs to the mitochondrion-specific ribosomal protein mL49 family.</text>
</comment>
<dbReference type="STRING" id="94643.A0A2A9MQM0"/>
<dbReference type="Gene3D" id="3.30.780.10">
    <property type="entry name" value="SUI1-like domain"/>
    <property type="match status" value="1"/>
</dbReference>
<dbReference type="InterPro" id="IPR007740">
    <property type="entry name" value="Ribosomal_mL49"/>
</dbReference>
<comment type="caution">
    <text evidence="8">The sequence shown here is derived from an EMBL/GenBank/DDBJ whole genome shotgun (WGS) entry which is preliminary data.</text>
</comment>
<evidence type="ECO:0000256" key="3">
    <source>
        <dbReference type="ARBA" id="ARBA00022980"/>
    </source>
</evidence>
<feature type="region of interest" description="Disordered" evidence="7">
    <location>
        <begin position="50"/>
        <end position="98"/>
    </location>
</feature>
<feature type="compositionally biased region" description="Polar residues" evidence="7">
    <location>
        <begin position="54"/>
        <end position="63"/>
    </location>
</feature>
<dbReference type="GO" id="GO:0005762">
    <property type="term" value="C:mitochondrial large ribosomal subunit"/>
    <property type="evidence" value="ECO:0007669"/>
    <property type="project" value="TreeGrafter"/>
</dbReference>
<keyword evidence="9" id="KW-1185">Reference proteome</keyword>
<evidence type="ECO:0000313" key="8">
    <source>
        <dbReference type="EMBL" id="PFH38332.1"/>
    </source>
</evidence>
<evidence type="ECO:0000256" key="5">
    <source>
        <dbReference type="ARBA" id="ARBA00023274"/>
    </source>
</evidence>
<evidence type="ECO:0000256" key="1">
    <source>
        <dbReference type="ARBA" id="ARBA00004173"/>
    </source>
</evidence>
<accession>A0A2A9MQM0</accession>
<dbReference type="PANTHER" id="PTHR13477:SF0">
    <property type="entry name" value="LARGE RIBOSOMAL SUBUNIT PROTEIN ML49"/>
    <property type="match status" value="1"/>
</dbReference>
<dbReference type="GO" id="GO:0006412">
    <property type="term" value="P:translation"/>
    <property type="evidence" value="ECO:0007669"/>
    <property type="project" value="InterPro"/>
</dbReference>
<proteinExistence type="inferred from homology"/>
<dbReference type="VEuPathDB" id="ToxoDB:BESB_006730"/>
<dbReference type="PANTHER" id="PTHR13477">
    <property type="entry name" value="MITOCHONDRIAL 39S RIBOSOMAL PROTEIN L49"/>
    <property type="match status" value="1"/>
</dbReference>
<gene>
    <name evidence="8" type="ORF">BESB_006730</name>
</gene>
<dbReference type="AlphaFoldDB" id="A0A2A9MQM0"/>
<evidence type="ECO:0000256" key="7">
    <source>
        <dbReference type="SAM" id="MobiDB-lite"/>
    </source>
</evidence>
<dbReference type="GeneID" id="40305736"/>
<sequence length="262" mass="28280">MQAIETPCLLSALGRGRVLLGEPCGASVAFRPRVRPSLCLLRRQRNLTPYRETCSPSPRSAVSDSIPPQPASESGSSFSSSSPARAPPASRPGGTAARPSFSFFPSSAHPFFSISRQSQQLLSRTASLSAVAFSSMPRRSSLLLSLSPQAASSESALCPAALGQQRRSLVEVKFAQQRAKDTSHVPFKVVRTPSGNLPVYSRVKKHGTEVTTIVRHAFGDITAMKKDLMAICEAPVRERLGTLEVKGLHVLKIKQWLRSLGF</sequence>
<keyword evidence="4" id="KW-0496">Mitochondrion</keyword>
<dbReference type="RefSeq" id="XP_029222341.1">
    <property type="nucleotide sequence ID" value="XM_029359428.1"/>
</dbReference>
<evidence type="ECO:0000256" key="4">
    <source>
        <dbReference type="ARBA" id="ARBA00023128"/>
    </source>
</evidence>
<evidence type="ECO:0000313" key="9">
    <source>
        <dbReference type="Proteomes" id="UP000224006"/>
    </source>
</evidence>
<comment type="subcellular location">
    <subcellularLocation>
        <location evidence="1">Mitochondrion</location>
    </subcellularLocation>
</comment>
<dbReference type="Pfam" id="PF05046">
    <property type="entry name" value="Img2"/>
    <property type="match status" value="1"/>
</dbReference>
<dbReference type="KEGG" id="bbes:BESB_006730"/>
<reference evidence="8 9" key="1">
    <citation type="submission" date="2017-09" db="EMBL/GenBank/DDBJ databases">
        <title>Genome sequencing of Besnoitia besnoiti strain Bb-Ger1.</title>
        <authorList>
            <person name="Schares G."/>
            <person name="Venepally P."/>
            <person name="Lorenzi H.A."/>
        </authorList>
    </citation>
    <scope>NUCLEOTIDE SEQUENCE [LARGE SCALE GENOMIC DNA]</scope>
    <source>
        <strain evidence="8 9">Bb-Ger1</strain>
    </source>
</reference>
<organism evidence="8 9">
    <name type="scientific">Besnoitia besnoiti</name>
    <name type="common">Apicomplexan protozoan</name>
    <dbReference type="NCBI Taxonomy" id="94643"/>
    <lineage>
        <taxon>Eukaryota</taxon>
        <taxon>Sar</taxon>
        <taxon>Alveolata</taxon>
        <taxon>Apicomplexa</taxon>
        <taxon>Conoidasida</taxon>
        <taxon>Coccidia</taxon>
        <taxon>Eucoccidiorida</taxon>
        <taxon>Eimeriorina</taxon>
        <taxon>Sarcocystidae</taxon>
        <taxon>Besnoitia</taxon>
    </lineage>
</organism>
<dbReference type="OrthoDB" id="19439at2759"/>
<dbReference type="Proteomes" id="UP000224006">
    <property type="component" value="Chromosome I"/>
</dbReference>
<name>A0A2A9MQM0_BESBE</name>
<dbReference type="GO" id="GO:0003735">
    <property type="term" value="F:structural constituent of ribosome"/>
    <property type="evidence" value="ECO:0007669"/>
    <property type="project" value="InterPro"/>
</dbReference>
<protein>
    <recommendedName>
        <fullName evidence="6">Large ribosomal subunit protein mL49</fullName>
    </recommendedName>
</protein>
<feature type="compositionally biased region" description="Low complexity" evidence="7">
    <location>
        <begin position="71"/>
        <end position="84"/>
    </location>
</feature>
<dbReference type="EMBL" id="NWUJ01000001">
    <property type="protein sequence ID" value="PFH38332.1"/>
    <property type="molecule type" value="Genomic_DNA"/>
</dbReference>
<evidence type="ECO:0000256" key="2">
    <source>
        <dbReference type="ARBA" id="ARBA00005677"/>
    </source>
</evidence>